<proteinExistence type="inferred from homology"/>
<dbReference type="EMBL" id="KQ416079">
    <property type="protein sequence ID" value="KOF98774.1"/>
    <property type="molecule type" value="Genomic_DNA"/>
</dbReference>
<dbReference type="PANTHER" id="PTHR48416:SF1">
    <property type="entry name" value="CYTOCHROME C OXIDASE SUBUNIT 6C"/>
    <property type="match status" value="1"/>
</dbReference>
<dbReference type="Pfam" id="PF02937">
    <property type="entry name" value="COX6C"/>
    <property type="match status" value="1"/>
</dbReference>
<dbReference type="STRING" id="37653.A0A0L8IBK3"/>
<keyword evidence="5" id="KW-0999">Mitochondrion inner membrane</keyword>
<evidence type="ECO:0000256" key="8">
    <source>
        <dbReference type="ARBA" id="ARBA00023136"/>
    </source>
</evidence>
<feature type="transmembrane region" description="Helical" evidence="9">
    <location>
        <begin position="21"/>
        <end position="39"/>
    </location>
</feature>
<comment type="similarity">
    <text evidence="3">Belongs to the cytochrome c oxidase subunit 6c family.</text>
</comment>
<evidence type="ECO:0000313" key="10">
    <source>
        <dbReference type="EMBL" id="KOF98774.1"/>
    </source>
</evidence>
<keyword evidence="6 9" id="KW-1133">Transmembrane helix</keyword>
<keyword evidence="4 9" id="KW-0812">Transmembrane</keyword>
<dbReference type="Gene3D" id="4.10.93.10">
    <property type="entry name" value="Mitochondrial cytochrome c oxidase subunit VIc/VIIs"/>
    <property type="match status" value="1"/>
</dbReference>
<sequence length="86" mass="9635">MASTVTKLPKPKMRNLLTSRLPLELAIGTAVSISFGLAWKFGVQLPRKAKYAEFYKTYDAEADFQRMKKAGVFQCVDAEGNINTDF</sequence>
<evidence type="ECO:0000256" key="1">
    <source>
        <dbReference type="ARBA" id="ARBA00004434"/>
    </source>
</evidence>
<evidence type="ECO:0000256" key="5">
    <source>
        <dbReference type="ARBA" id="ARBA00022792"/>
    </source>
</evidence>
<evidence type="ECO:0000256" key="6">
    <source>
        <dbReference type="ARBA" id="ARBA00022989"/>
    </source>
</evidence>
<dbReference type="SUPFAM" id="SSF81415">
    <property type="entry name" value="Mitochondrial cytochrome c oxidase subunit VIc"/>
    <property type="match status" value="1"/>
</dbReference>
<protein>
    <submittedName>
        <fullName evidence="10">Uncharacterized protein</fullName>
    </submittedName>
</protein>
<dbReference type="AlphaFoldDB" id="A0A0L8IBK3"/>
<dbReference type="InterPro" id="IPR051389">
    <property type="entry name" value="Cytochrome_c_oxidase_VIc"/>
</dbReference>
<dbReference type="PANTHER" id="PTHR48416">
    <property type="entry name" value="CYTOCHROME C OXIDASE SUBUNIT 6C"/>
    <property type="match status" value="1"/>
</dbReference>
<comment type="subcellular location">
    <subcellularLocation>
        <location evidence="1">Mitochondrion inner membrane</location>
        <topology evidence="1">Single-pass membrane protein</topology>
    </subcellularLocation>
</comment>
<dbReference type="GO" id="GO:0005743">
    <property type="term" value="C:mitochondrial inner membrane"/>
    <property type="evidence" value="ECO:0007669"/>
    <property type="project" value="UniProtKB-SubCell"/>
</dbReference>
<organism evidence="10">
    <name type="scientific">Octopus bimaculoides</name>
    <name type="common">California two-spotted octopus</name>
    <dbReference type="NCBI Taxonomy" id="37653"/>
    <lineage>
        <taxon>Eukaryota</taxon>
        <taxon>Metazoa</taxon>
        <taxon>Spiralia</taxon>
        <taxon>Lophotrochozoa</taxon>
        <taxon>Mollusca</taxon>
        <taxon>Cephalopoda</taxon>
        <taxon>Coleoidea</taxon>
        <taxon>Octopodiformes</taxon>
        <taxon>Octopoda</taxon>
        <taxon>Incirrata</taxon>
        <taxon>Octopodidae</taxon>
        <taxon>Octopus</taxon>
    </lineage>
</organism>
<dbReference type="InterPro" id="IPR037169">
    <property type="entry name" value="Cytochrome_c_oxidase_VIc_sf"/>
</dbReference>
<keyword evidence="7" id="KW-0496">Mitochondrion</keyword>
<dbReference type="CDD" id="cd22901">
    <property type="entry name" value="CcO_VIc"/>
    <property type="match status" value="1"/>
</dbReference>
<evidence type="ECO:0000256" key="3">
    <source>
        <dbReference type="ARBA" id="ARBA00007204"/>
    </source>
</evidence>
<gene>
    <name evidence="10" type="ORF">OCBIM_22022956mg</name>
</gene>
<dbReference type="InterPro" id="IPR034884">
    <property type="entry name" value="Cytochrome_c_oxidase_VIc/VIIs"/>
</dbReference>
<evidence type="ECO:0000256" key="7">
    <source>
        <dbReference type="ARBA" id="ARBA00023128"/>
    </source>
</evidence>
<reference evidence="10" key="1">
    <citation type="submission" date="2015-07" db="EMBL/GenBank/DDBJ databases">
        <title>MeaNS - Measles Nucleotide Surveillance Program.</title>
        <authorList>
            <person name="Tran T."/>
            <person name="Druce J."/>
        </authorList>
    </citation>
    <scope>NUCLEOTIDE SEQUENCE</scope>
    <source>
        <strain evidence="10">UCB-OBI-ISO-001</strain>
        <tissue evidence="10">Gonad</tissue>
    </source>
</reference>
<name>A0A0L8IBK3_OCTBM</name>
<evidence type="ECO:0000256" key="9">
    <source>
        <dbReference type="SAM" id="Phobius"/>
    </source>
</evidence>
<accession>A0A0L8IBK3</accession>
<keyword evidence="8 9" id="KW-0472">Membrane</keyword>
<comment type="pathway">
    <text evidence="2">Energy metabolism; oxidative phosphorylation.</text>
</comment>
<evidence type="ECO:0000256" key="4">
    <source>
        <dbReference type="ARBA" id="ARBA00022692"/>
    </source>
</evidence>
<evidence type="ECO:0000256" key="2">
    <source>
        <dbReference type="ARBA" id="ARBA00004673"/>
    </source>
</evidence>